<dbReference type="InterPro" id="IPR043502">
    <property type="entry name" value="DNA/RNA_pol_sf"/>
</dbReference>
<protein>
    <submittedName>
        <fullName evidence="2">Reverse transcriptase</fullName>
    </submittedName>
</protein>
<keyword evidence="2" id="KW-0695">RNA-directed DNA polymerase</keyword>
<dbReference type="InterPro" id="IPR043128">
    <property type="entry name" value="Rev_trsase/Diguanyl_cyclase"/>
</dbReference>
<keyword evidence="3" id="KW-1185">Reference proteome</keyword>
<dbReference type="InterPro" id="IPR000477">
    <property type="entry name" value="RT_dom"/>
</dbReference>
<dbReference type="PROSITE" id="PS50878">
    <property type="entry name" value="RT_POL"/>
    <property type="match status" value="1"/>
</dbReference>
<feature type="domain" description="Reverse transcriptase" evidence="1">
    <location>
        <begin position="1"/>
        <end position="103"/>
    </location>
</feature>
<accession>A0AAV4X6V4</accession>
<dbReference type="SUPFAM" id="SSF56672">
    <property type="entry name" value="DNA/RNA polymerases"/>
    <property type="match status" value="1"/>
</dbReference>
<proteinExistence type="predicted"/>
<dbReference type="EMBL" id="BPLR01017226">
    <property type="protein sequence ID" value="GIY89579.1"/>
    <property type="molecule type" value="Genomic_DNA"/>
</dbReference>
<evidence type="ECO:0000313" key="2">
    <source>
        <dbReference type="EMBL" id="GIY89579.1"/>
    </source>
</evidence>
<dbReference type="GO" id="GO:0003964">
    <property type="term" value="F:RNA-directed DNA polymerase activity"/>
    <property type="evidence" value="ECO:0007669"/>
    <property type="project" value="UniProtKB-KW"/>
</dbReference>
<evidence type="ECO:0000313" key="3">
    <source>
        <dbReference type="Proteomes" id="UP001054945"/>
    </source>
</evidence>
<gene>
    <name evidence="2" type="ORF">CEXT_103131</name>
</gene>
<evidence type="ECO:0000259" key="1">
    <source>
        <dbReference type="PROSITE" id="PS50878"/>
    </source>
</evidence>
<dbReference type="Pfam" id="PF00078">
    <property type="entry name" value="RVT_1"/>
    <property type="match status" value="1"/>
</dbReference>
<dbReference type="Gene3D" id="3.30.70.270">
    <property type="match status" value="1"/>
</dbReference>
<comment type="caution">
    <text evidence="2">The sequence shown here is derived from an EMBL/GenBank/DDBJ whole genome shotgun (WGS) entry which is preliminary data.</text>
</comment>
<dbReference type="PANTHER" id="PTHR47027:SF20">
    <property type="entry name" value="REVERSE TRANSCRIPTASE-LIKE PROTEIN WITH RNA-DIRECTED DNA POLYMERASE DOMAIN"/>
    <property type="match status" value="1"/>
</dbReference>
<dbReference type="AlphaFoldDB" id="A0AAV4X6V4"/>
<name>A0AAV4X6V4_CAEEX</name>
<sequence length="103" mass="11273">MSILTSDTRTDPIPISCGVKQGCPLSGLLFNLCLDPVLRAIQDNAADHRVLAFADDLVLLAESQAQLQINLHLVQDLLQKISLSLNPLKCKSLHICGLCSYWC</sequence>
<organism evidence="2 3">
    <name type="scientific">Caerostris extrusa</name>
    <name type="common">Bark spider</name>
    <name type="synonym">Caerostris bankana</name>
    <dbReference type="NCBI Taxonomy" id="172846"/>
    <lineage>
        <taxon>Eukaryota</taxon>
        <taxon>Metazoa</taxon>
        <taxon>Ecdysozoa</taxon>
        <taxon>Arthropoda</taxon>
        <taxon>Chelicerata</taxon>
        <taxon>Arachnida</taxon>
        <taxon>Araneae</taxon>
        <taxon>Araneomorphae</taxon>
        <taxon>Entelegynae</taxon>
        <taxon>Araneoidea</taxon>
        <taxon>Araneidae</taxon>
        <taxon>Caerostris</taxon>
    </lineage>
</organism>
<dbReference type="Proteomes" id="UP001054945">
    <property type="component" value="Unassembled WGS sequence"/>
</dbReference>
<keyword evidence="2" id="KW-0548">Nucleotidyltransferase</keyword>
<keyword evidence="2" id="KW-0808">Transferase</keyword>
<dbReference type="PANTHER" id="PTHR47027">
    <property type="entry name" value="REVERSE TRANSCRIPTASE DOMAIN-CONTAINING PROTEIN"/>
    <property type="match status" value="1"/>
</dbReference>
<reference evidence="2 3" key="1">
    <citation type="submission" date="2021-06" db="EMBL/GenBank/DDBJ databases">
        <title>Caerostris extrusa draft genome.</title>
        <authorList>
            <person name="Kono N."/>
            <person name="Arakawa K."/>
        </authorList>
    </citation>
    <scope>NUCLEOTIDE SEQUENCE [LARGE SCALE GENOMIC DNA]</scope>
</reference>